<proteinExistence type="predicted"/>
<dbReference type="Proteomes" id="UP001437256">
    <property type="component" value="Unassembled WGS sequence"/>
</dbReference>
<evidence type="ECO:0000313" key="2">
    <source>
        <dbReference type="EMBL" id="KAL0061899.1"/>
    </source>
</evidence>
<reference evidence="2 3" key="1">
    <citation type="submission" date="2024-05" db="EMBL/GenBank/DDBJ databases">
        <title>A draft genome resource for the thread blight pathogen Marasmius tenuissimus strain MS-2.</title>
        <authorList>
            <person name="Yulfo-Soto G.E."/>
            <person name="Baruah I.K."/>
            <person name="Amoako-Attah I."/>
            <person name="Bukari Y."/>
            <person name="Meinhardt L.W."/>
            <person name="Bailey B.A."/>
            <person name="Cohen S.P."/>
        </authorList>
    </citation>
    <scope>NUCLEOTIDE SEQUENCE [LARGE SCALE GENOMIC DNA]</scope>
    <source>
        <strain evidence="2 3">MS-2</strain>
    </source>
</reference>
<feature type="region of interest" description="Disordered" evidence="1">
    <location>
        <begin position="144"/>
        <end position="163"/>
    </location>
</feature>
<dbReference type="EMBL" id="JBBXMP010000120">
    <property type="protein sequence ID" value="KAL0061899.1"/>
    <property type="molecule type" value="Genomic_DNA"/>
</dbReference>
<comment type="caution">
    <text evidence="2">The sequence shown here is derived from an EMBL/GenBank/DDBJ whole genome shotgun (WGS) entry which is preliminary data.</text>
</comment>
<gene>
    <name evidence="2" type="ORF">AAF712_011275</name>
</gene>
<protein>
    <submittedName>
        <fullName evidence="2">Uncharacterized protein</fullName>
    </submittedName>
</protein>
<evidence type="ECO:0000256" key="1">
    <source>
        <dbReference type="SAM" id="MobiDB-lite"/>
    </source>
</evidence>
<evidence type="ECO:0000313" key="3">
    <source>
        <dbReference type="Proteomes" id="UP001437256"/>
    </source>
</evidence>
<sequence>MINYSRELPPEPRPLDVEYAFSILTGPEANARFNAGLAFDSWGRVMNVNRNGNLPVTNTREGMFVSIAGRRVPAVWVTTGFSWTSDLQGVGDGKYPPCKKLFVRQVSQEYELFQGSIGGLCKQVYFHAQCDQKNGAAAFCTKKQPAPADEGSSGGRSGQYIESGNGTGRALAPMVAGNYGSSSQALPEIYTKITLKYDDDVPIFDGRSFEGGPGFMFTSRDWENLESLPRFPLQGELPENTLVTVGFSMSAYKPFNNTMLHWGVGLNLMFIIVLDRF</sequence>
<name>A0ABR2ZLT8_9AGAR</name>
<accession>A0ABR2ZLT8</accession>
<organism evidence="2 3">
    <name type="scientific">Marasmius tenuissimus</name>
    <dbReference type="NCBI Taxonomy" id="585030"/>
    <lineage>
        <taxon>Eukaryota</taxon>
        <taxon>Fungi</taxon>
        <taxon>Dikarya</taxon>
        <taxon>Basidiomycota</taxon>
        <taxon>Agaricomycotina</taxon>
        <taxon>Agaricomycetes</taxon>
        <taxon>Agaricomycetidae</taxon>
        <taxon>Agaricales</taxon>
        <taxon>Marasmiineae</taxon>
        <taxon>Marasmiaceae</taxon>
        <taxon>Marasmius</taxon>
    </lineage>
</organism>
<keyword evidence="3" id="KW-1185">Reference proteome</keyword>